<dbReference type="AlphaFoldDB" id="A0A2W8CE01"/>
<accession>A0A2W8CE01</accession>
<proteinExistence type="predicted"/>
<organism evidence="1 2">
    <name type="scientific">Escherichia coli</name>
    <dbReference type="NCBI Taxonomy" id="562"/>
    <lineage>
        <taxon>Bacteria</taxon>
        <taxon>Pseudomonadati</taxon>
        <taxon>Pseudomonadota</taxon>
        <taxon>Gammaproteobacteria</taxon>
        <taxon>Enterobacterales</taxon>
        <taxon>Enterobacteriaceae</taxon>
        <taxon>Escherichia</taxon>
    </lineage>
</organism>
<reference evidence="1 2" key="1">
    <citation type="submission" date="2018-05" db="EMBL/GenBank/DDBJ databases">
        <title>Genomic sequencing of EHEC O26 New European Clone.</title>
        <authorList>
            <person name="Karnisova L."/>
            <person name="Nunvar J."/>
            <person name="Marejkova M."/>
            <person name="Mellmann A."/>
            <person name="Drevinek P."/>
            <person name="Blahova K."/>
            <person name="Bielaszewska M."/>
        </authorList>
    </citation>
    <scope>NUCLEOTIDE SEQUENCE [LARGE SCALE GENOMIC DNA]</scope>
    <source>
        <strain evidence="1 2">14-391</strain>
    </source>
</reference>
<dbReference type="Proteomes" id="UP000248865">
    <property type="component" value="Unassembled WGS sequence"/>
</dbReference>
<protein>
    <submittedName>
        <fullName evidence="1">Uncharacterized protein</fullName>
    </submittedName>
</protein>
<name>A0A2W8CE01_ECOLX</name>
<evidence type="ECO:0000313" key="2">
    <source>
        <dbReference type="Proteomes" id="UP000248865"/>
    </source>
</evidence>
<gene>
    <name evidence="1" type="ORF">DIV22_22475</name>
</gene>
<sequence length="66" mass="6910">MRAFFVSAPRPAHTNHRAFRGGGAYGVVSVTFSVGRSLPGVGSPTQRNVTMFGIFGKKSPQSGNGN</sequence>
<comment type="caution">
    <text evidence="1">The sequence shown here is derived from an EMBL/GenBank/DDBJ whole genome shotgun (WGS) entry which is preliminary data.</text>
</comment>
<dbReference type="EMBL" id="QFSS01000292">
    <property type="protein sequence ID" value="PZZ62679.1"/>
    <property type="molecule type" value="Genomic_DNA"/>
</dbReference>
<evidence type="ECO:0000313" key="1">
    <source>
        <dbReference type="EMBL" id="PZZ62679.1"/>
    </source>
</evidence>